<organism evidence="3 5">
    <name type="scientific">Polarella glacialis</name>
    <name type="common">Dinoflagellate</name>
    <dbReference type="NCBI Taxonomy" id="89957"/>
    <lineage>
        <taxon>Eukaryota</taxon>
        <taxon>Sar</taxon>
        <taxon>Alveolata</taxon>
        <taxon>Dinophyceae</taxon>
        <taxon>Suessiales</taxon>
        <taxon>Suessiaceae</taxon>
        <taxon>Polarella</taxon>
    </lineage>
</organism>
<sequence>MGADDGSREHHSAHSLILGRVTCFQKALSSAFQEGATERVVIEDVAAKHLMPLIEVLYTDKLTPPADPHDLLHLLSLCRRFAFPDCVSDCVMTALQASVVWGKSTKSLLISAYCLQLPLAVEACLRMVSLT</sequence>
<proteinExistence type="predicted"/>
<reference evidence="3" key="1">
    <citation type="submission" date="2021-02" db="EMBL/GenBank/DDBJ databases">
        <authorList>
            <person name="Dougan E. K."/>
            <person name="Rhodes N."/>
            <person name="Thang M."/>
            <person name="Chan C."/>
        </authorList>
    </citation>
    <scope>NUCLEOTIDE SEQUENCE</scope>
</reference>
<dbReference type="AlphaFoldDB" id="A0A813I0V0"/>
<dbReference type="EMBL" id="CAJNNW010002206">
    <property type="protein sequence ID" value="CAE8644008.1"/>
    <property type="molecule type" value="Genomic_DNA"/>
</dbReference>
<dbReference type="PROSITE" id="PS50097">
    <property type="entry name" value="BTB"/>
    <property type="match status" value="1"/>
</dbReference>
<accession>A0A813I0V0</accession>
<dbReference type="InterPro" id="IPR011333">
    <property type="entry name" value="SKP1/BTB/POZ_sf"/>
</dbReference>
<evidence type="ECO:0000313" key="3">
    <source>
        <dbReference type="EMBL" id="CAE8644008.1"/>
    </source>
</evidence>
<evidence type="ECO:0000313" key="4">
    <source>
        <dbReference type="EMBL" id="CAE8713820.1"/>
    </source>
</evidence>
<dbReference type="Proteomes" id="UP000626109">
    <property type="component" value="Unassembled WGS sequence"/>
</dbReference>
<gene>
    <name evidence="2" type="ORF">PGLA1383_LOCUS49498</name>
    <name evidence="3" type="ORF">PGLA2088_LOCUS2671</name>
    <name evidence="4" type="ORF">PGLA2088_LOCUS37686</name>
</gene>
<dbReference type="SUPFAM" id="SSF54695">
    <property type="entry name" value="POZ domain"/>
    <property type="match status" value="1"/>
</dbReference>
<evidence type="ECO:0000259" key="1">
    <source>
        <dbReference type="PROSITE" id="PS50097"/>
    </source>
</evidence>
<dbReference type="InterPro" id="IPR000210">
    <property type="entry name" value="BTB/POZ_dom"/>
</dbReference>
<evidence type="ECO:0000313" key="6">
    <source>
        <dbReference type="Proteomes" id="UP000654075"/>
    </source>
</evidence>
<dbReference type="EMBL" id="CAJNNW010032529">
    <property type="protein sequence ID" value="CAE8713820.1"/>
    <property type="molecule type" value="Genomic_DNA"/>
</dbReference>
<comment type="caution">
    <text evidence="3">The sequence shown here is derived from an EMBL/GenBank/DDBJ whole genome shotgun (WGS) entry which is preliminary data.</text>
</comment>
<evidence type="ECO:0000313" key="5">
    <source>
        <dbReference type="Proteomes" id="UP000626109"/>
    </source>
</evidence>
<dbReference type="Proteomes" id="UP000654075">
    <property type="component" value="Unassembled WGS sequence"/>
</dbReference>
<keyword evidence="6" id="KW-1185">Reference proteome</keyword>
<dbReference type="Gene3D" id="3.30.710.10">
    <property type="entry name" value="Potassium Channel Kv1.1, Chain A"/>
    <property type="match status" value="1"/>
</dbReference>
<evidence type="ECO:0000313" key="2">
    <source>
        <dbReference type="EMBL" id="CAE8633679.1"/>
    </source>
</evidence>
<feature type="domain" description="BTB" evidence="1">
    <location>
        <begin position="1"/>
        <end position="66"/>
    </location>
</feature>
<dbReference type="CDD" id="cd18186">
    <property type="entry name" value="BTB_POZ_ZBTB_KLHL-like"/>
    <property type="match status" value="1"/>
</dbReference>
<dbReference type="EMBL" id="CAJNNV010030830">
    <property type="protein sequence ID" value="CAE8633679.1"/>
    <property type="molecule type" value="Genomic_DNA"/>
</dbReference>
<dbReference type="Pfam" id="PF00651">
    <property type="entry name" value="BTB"/>
    <property type="match status" value="1"/>
</dbReference>
<name>A0A813I0V0_POLGL</name>
<protein>
    <recommendedName>
        <fullName evidence="1">BTB domain-containing protein</fullName>
    </recommendedName>
</protein>